<dbReference type="EMBL" id="CM037015">
    <property type="protein sequence ID" value="KAH7683190.1"/>
    <property type="molecule type" value="Genomic_DNA"/>
</dbReference>
<accession>A0ACB7W6K6</accession>
<sequence length="267" mass="29589">MERLGKKRVLITSNGDEISKGIVFHLAKWGCRLVLMGDESCLRSMVAEISSSLKEIEPIEVVGLNFEDDDEAVFDAAVDKAWNALGALDAFVNCYLYEGKICEPLLLTEREFKKTVKINYMAPWFLLKSVAKRMRDSKLGGSIVFLTTILGAERGLYQGAAAAGSCMAAVEQLTRISAMEIGKYNIRVNSISRGLHLGDAYPTSIGRDKAESSTEHVMPLQRWLNPKNDLASTVIYLICDDSRYMTGTSIFVDGAQSLVRPRMKSFL</sequence>
<organism evidence="1 2">
    <name type="scientific">Dioscorea alata</name>
    <name type="common">Purple yam</name>
    <dbReference type="NCBI Taxonomy" id="55571"/>
    <lineage>
        <taxon>Eukaryota</taxon>
        <taxon>Viridiplantae</taxon>
        <taxon>Streptophyta</taxon>
        <taxon>Embryophyta</taxon>
        <taxon>Tracheophyta</taxon>
        <taxon>Spermatophyta</taxon>
        <taxon>Magnoliopsida</taxon>
        <taxon>Liliopsida</taxon>
        <taxon>Dioscoreales</taxon>
        <taxon>Dioscoreaceae</taxon>
        <taxon>Dioscorea</taxon>
    </lineage>
</organism>
<comment type="caution">
    <text evidence="1">The sequence shown here is derived from an EMBL/GenBank/DDBJ whole genome shotgun (WGS) entry which is preliminary data.</text>
</comment>
<keyword evidence="2" id="KW-1185">Reference proteome</keyword>
<protein>
    <submittedName>
        <fullName evidence="1">Reductases with broad range of substrate specificities domain-containing protein</fullName>
    </submittedName>
</protein>
<evidence type="ECO:0000313" key="1">
    <source>
        <dbReference type="EMBL" id="KAH7683190.1"/>
    </source>
</evidence>
<dbReference type="Proteomes" id="UP000827976">
    <property type="component" value="Chromosome 5"/>
</dbReference>
<reference evidence="2" key="1">
    <citation type="journal article" date="2022" name="Nat. Commun.">
        <title>Chromosome evolution and the genetic basis of agronomically important traits in greater yam.</title>
        <authorList>
            <person name="Bredeson J.V."/>
            <person name="Lyons J.B."/>
            <person name="Oniyinde I.O."/>
            <person name="Okereke N.R."/>
            <person name="Kolade O."/>
            <person name="Nnabue I."/>
            <person name="Nwadili C.O."/>
            <person name="Hribova E."/>
            <person name="Parker M."/>
            <person name="Nwogha J."/>
            <person name="Shu S."/>
            <person name="Carlson J."/>
            <person name="Kariba R."/>
            <person name="Muthemba S."/>
            <person name="Knop K."/>
            <person name="Barton G.J."/>
            <person name="Sherwood A.V."/>
            <person name="Lopez-Montes A."/>
            <person name="Asiedu R."/>
            <person name="Jamnadass R."/>
            <person name="Muchugi A."/>
            <person name="Goodstein D."/>
            <person name="Egesi C.N."/>
            <person name="Featherston J."/>
            <person name="Asfaw A."/>
            <person name="Simpson G.G."/>
            <person name="Dolezel J."/>
            <person name="Hendre P.S."/>
            <person name="Van Deynze A."/>
            <person name="Kumar P.L."/>
            <person name="Obidiegwu J.E."/>
            <person name="Bhattacharjee R."/>
            <person name="Rokhsar D.S."/>
        </authorList>
    </citation>
    <scope>NUCLEOTIDE SEQUENCE [LARGE SCALE GENOMIC DNA]</scope>
    <source>
        <strain evidence="2">cv. TDa95/00328</strain>
    </source>
</reference>
<proteinExistence type="predicted"/>
<name>A0ACB7W6K6_DIOAL</name>
<evidence type="ECO:0000313" key="2">
    <source>
        <dbReference type="Proteomes" id="UP000827976"/>
    </source>
</evidence>
<gene>
    <name evidence="1" type="ORF">IHE45_05G166700</name>
</gene>